<dbReference type="EMBL" id="JADGJD010000501">
    <property type="protein sequence ID" value="KAJ3050546.1"/>
    <property type="molecule type" value="Genomic_DNA"/>
</dbReference>
<evidence type="ECO:0008006" key="4">
    <source>
        <dbReference type="Google" id="ProtNLM"/>
    </source>
</evidence>
<name>A0AAD5SA81_9FUNG</name>
<dbReference type="PANTHER" id="PTHR15323">
    <property type="entry name" value="D123 PROTEIN"/>
    <property type="match status" value="1"/>
</dbReference>
<gene>
    <name evidence="2" type="ORF">HK097_008512</name>
</gene>
<dbReference type="PANTHER" id="PTHR15323:SF6">
    <property type="entry name" value="CELL DIVISION CYCLE PROTEIN 123 HOMOLOG"/>
    <property type="match status" value="1"/>
</dbReference>
<reference evidence="2" key="1">
    <citation type="submission" date="2020-05" db="EMBL/GenBank/DDBJ databases">
        <title>Phylogenomic resolution of chytrid fungi.</title>
        <authorList>
            <person name="Stajich J.E."/>
            <person name="Amses K."/>
            <person name="Simmons R."/>
            <person name="Seto K."/>
            <person name="Myers J."/>
            <person name="Bonds A."/>
            <person name="Quandt C.A."/>
            <person name="Barry K."/>
            <person name="Liu P."/>
            <person name="Grigoriev I."/>
            <person name="Longcore J.E."/>
            <person name="James T.Y."/>
        </authorList>
    </citation>
    <scope>NUCLEOTIDE SEQUENCE</scope>
    <source>
        <strain evidence="2">JEL0318</strain>
    </source>
</reference>
<evidence type="ECO:0000313" key="3">
    <source>
        <dbReference type="Proteomes" id="UP001212841"/>
    </source>
</evidence>
<dbReference type="Pfam" id="PF07065">
    <property type="entry name" value="D123"/>
    <property type="match status" value="1"/>
</dbReference>
<dbReference type="InterPro" id="IPR009772">
    <property type="entry name" value="CDC123"/>
</dbReference>
<sequence>MSFLDAIKNQKKQGLRKTNIENDLSAPKLEGCMDEITPAYEFSVLDCNIEQWVHLLGPKLTFATEFVPLTPHHARLLMDAYVWSTALENEEKVQAAALAYEDSGAKLEPLNHFEDELFQTLGADIQAAMDKMGGSSFVKTSSRSAKDSASRTGMFRHVYKSSLQRLISSKSLTKNDKMKALCEAEMFSLRYRDASRVIRALTLSERIWQDMKLALGHVDRWKENVVVRKWEEGLSVDMEFRTFVHNNKFTAISQYAYNLYSPRLPTHLAHIAKTLTSFFQTHLHPILSTNNFSKCVVDLAIVGDLSVPDPKVMVIEINPFWETTDGALFSWTKERDLLEGKREGFEYPVVRITERPLEGALVMVPAGWKKVAEEVERECGVDGVFK</sequence>
<comment type="similarity">
    <text evidence="1">Belongs to the CDC123 family.</text>
</comment>
<dbReference type="Proteomes" id="UP001212841">
    <property type="component" value="Unassembled WGS sequence"/>
</dbReference>
<dbReference type="GO" id="GO:0005737">
    <property type="term" value="C:cytoplasm"/>
    <property type="evidence" value="ECO:0007669"/>
    <property type="project" value="TreeGrafter"/>
</dbReference>
<evidence type="ECO:0000256" key="1">
    <source>
        <dbReference type="ARBA" id="ARBA00011047"/>
    </source>
</evidence>
<evidence type="ECO:0000313" key="2">
    <source>
        <dbReference type="EMBL" id="KAJ3050546.1"/>
    </source>
</evidence>
<proteinExistence type="inferred from homology"/>
<organism evidence="2 3">
    <name type="scientific">Rhizophlyctis rosea</name>
    <dbReference type="NCBI Taxonomy" id="64517"/>
    <lineage>
        <taxon>Eukaryota</taxon>
        <taxon>Fungi</taxon>
        <taxon>Fungi incertae sedis</taxon>
        <taxon>Chytridiomycota</taxon>
        <taxon>Chytridiomycota incertae sedis</taxon>
        <taxon>Chytridiomycetes</taxon>
        <taxon>Rhizophlyctidales</taxon>
        <taxon>Rhizophlyctidaceae</taxon>
        <taxon>Rhizophlyctis</taxon>
    </lineage>
</organism>
<dbReference type="AlphaFoldDB" id="A0AAD5SA81"/>
<keyword evidence="3" id="KW-1185">Reference proteome</keyword>
<accession>A0AAD5SA81</accession>
<protein>
    <recommendedName>
        <fullName evidence="4">Cell division cycle protein 123</fullName>
    </recommendedName>
</protein>
<comment type="caution">
    <text evidence="2">The sequence shown here is derived from an EMBL/GenBank/DDBJ whole genome shotgun (WGS) entry which is preliminary data.</text>
</comment>